<dbReference type="AlphaFoldDB" id="A0A059BRJ3"/>
<evidence type="ECO:0000256" key="3">
    <source>
        <dbReference type="ARBA" id="ARBA00022679"/>
    </source>
</evidence>
<keyword evidence="4" id="KW-0812">Transmembrane</keyword>
<keyword evidence="2" id="KW-0723">Serine/threonine-protein kinase</keyword>
<evidence type="ECO:0000256" key="5">
    <source>
        <dbReference type="ARBA" id="ARBA00022729"/>
    </source>
</evidence>
<protein>
    <recommendedName>
        <fullName evidence="14">Wall-associated receptor kinase galacturonan-binding domain-containing protein</fullName>
    </recommendedName>
</protein>
<evidence type="ECO:0000256" key="8">
    <source>
        <dbReference type="ARBA" id="ARBA00023136"/>
    </source>
</evidence>
<keyword evidence="9" id="KW-1015">Disulfide bond</keyword>
<reference evidence="13" key="1">
    <citation type="submission" date="2013-07" db="EMBL/GenBank/DDBJ databases">
        <title>The genome of Eucalyptus grandis.</title>
        <authorList>
            <person name="Schmutz J."/>
            <person name="Hayes R."/>
            <person name="Myburg A."/>
            <person name="Tuskan G."/>
            <person name="Grattapaglia D."/>
            <person name="Rokhsar D.S."/>
        </authorList>
    </citation>
    <scope>NUCLEOTIDE SEQUENCE</scope>
    <source>
        <tissue evidence="13">Leaf extractions</tissue>
    </source>
</reference>
<feature type="domain" description="Wall-associated receptor kinase" evidence="11">
    <location>
        <begin position="154"/>
        <end position="229"/>
    </location>
</feature>
<keyword evidence="5" id="KW-0732">Signal</keyword>
<evidence type="ECO:0000256" key="10">
    <source>
        <dbReference type="ARBA" id="ARBA00023180"/>
    </source>
</evidence>
<feature type="domain" description="Wall-associated receptor kinase galacturonan-binding" evidence="12">
    <location>
        <begin position="20"/>
        <end position="76"/>
    </location>
</feature>
<dbReference type="InterPro" id="IPR013695">
    <property type="entry name" value="WAK"/>
</dbReference>
<dbReference type="InParanoid" id="A0A059BRJ3"/>
<dbReference type="Gramene" id="KCW68280">
    <property type="protein sequence ID" value="KCW68280"/>
    <property type="gene ID" value="EUGRSUZ_F01945"/>
</dbReference>
<evidence type="ECO:0000256" key="6">
    <source>
        <dbReference type="ARBA" id="ARBA00022777"/>
    </source>
</evidence>
<keyword evidence="3" id="KW-0808">Transferase</keyword>
<keyword evidence="6" id="KW-0418">Kinase</keyword>
<dbReference type="GO" id="GO:0030247">
    <property type="term" value="F:polysaccharide binding"/>
    <property type="evidence" value="ECO:0007669"/>
    <property type="project" value="InterPro"/>
</dbReference>
<dbReference type="GO" id="GO:0016020">
    <property type="term" value="C:membrane"/>
    <property type="evidence" value="ECO:0007669"/>
    <property type="project" value="UniProtKB-SubCell"/>
</dbReference>
<evidence type="ECO:0000259" key="12">
    <source>
        <dbReference type="Pfam" id="PF13947"/>
    </source>
</evidence>
<comment type="subcellular location">
    <subcellularLocation>
        <location evidence="1">Membrane</location>
        <topology evidence="1">Single-pass type I membrane protein</topology>
    </subcellularLocation>
</comment>
<dbReference type="OMA" id="RSANTCE"/>
<keyword evidence="7" id="KW-1133">Transmembrane helix</keyword>
<evidence type="ECO:0000256" key="7">
    <source>
        <dbReference type="ARBA" id="ARBA00022989"/>
    </source>
</evidence>
<dbReference type="PANTHER" id="PTHR33491">
    <property type="entry name" value="OSJNBA0016N04.9 PROTEIN"/>
    <property type="match status" value="1"/>
</dbReference>
<proteinExistence type="predicted"/>
<gene>
    <name evidence="13" type="ORF">EUGRSUZ_F01945</name>
</gene>
<dbReference type="GO" id="GO:0004674">
    <property type="term" value="F:protein serine/threonine kinase activity"/>
    <property type="evidence" value="ECO:0007669"/>
    <property type="project" value="UniProtKB-KW"/>
</dbReference>
<sequence>MVAVAWRLRQGVAPPVPGMCEHRCGEVDVPFPFGLDTNCARSPDFLLKCTNIEGSGIQLQWGNLTIHKISVGDSTMIASLPEAYECYDQNGTPANQNSSLAIDLSPNPWYRFSETQNKLVVVGCNAFASVTDGEGMVRSGCVSYCSGNGDFANETTCSGQGCCQASIPKGLKTLDISISSFGQNVLKSQRGHCARAFMVDNRPFNISNLTLQTFQDVGNNSGLVLDWMVESDVSCVMAKRNRSSYACGKNTNCTDFENGPGYRCLYEPGYYGNPYNPFEGCKGNSTYPTHSLAHSNELCG</sequence>
<evidence type="ECO:0000259" key="11">
    <source>
        <dbReference type="Pfam" id="PF08488"/>
    </source>
</evidence>
<evidence type="ECO:0000256" key="9">
    <source>
        <dbReference type="ARBA" id="ARBA00023157"/>
    </source>
</evidence>
<dbReference type="Pfam" id="PF08488">
    <property type="entry name" value="WAK"/>
    <property type="match status" value="1"/>
</dbReference>
<dbReference type="STRING" id="71139.A0A059BRJ3"/>
<evidence type="ECO:0008006" key="14">
    <source>
        <dbReference type="Google" id="ProtNLM"/>
    </source>
</evidence>
<organism evidence="13">
    <name type="scientific">Eucalyptus grandis</name>
    <name type="common">Flooded gum</name>
    <dbReference type="NCBI Taxonomy" id="71139"/>
    <lineage>
        <taxon>Eukaryota</taxon>
        <taxon>Viridiplantae</taxon>
        <taxon>Streptophyta</taxon>
        <taxon>Embryophyta</taxon>
        <taxon>Tracheophyta</taxon>
        <taxon>Spermatophyta</taxon>
        <taxon>Magnoliopsida</taxon>
        <taxon>eudicotyledons</taxon>
        <taxon>Gunneridae</taxon>
        <taxon>Pentapetalae</taxon>
        <taxon>rosids</taxon>
        <taxon>malvids</taxon>
        <taxon>Myrtales</taxon>
        <taxon>Myrtaceae</taxon>
        <taxon>Myrtoideae</taxon>
        <taxon>Eucalypteae</taxon>
        <taxon>Eucalyptus</taxon>
    </lineage>
</organism>
<evidence type="ECO:0000256" key="2">
    <source>
        <dbReference type="ARBA" id="ARBA00022527"/>
    </source>
</evidence>
<keyword evidence="10" id="KW-0325">Glycoprotein</keyword>
<evidence type="ECO:0000256" key="1">
    <source>
        <dbReference type="ARBA" id="ARBA00004479"/>
    </source>
</evidence>
<evidence type="ECO:0000256" key="4">
    <source>
        <dbReference type="ARBA" id="ARBA00022692"/>
    </source>
</evidence>
<name>A0A059BRJ3_EUCGR</name>
<keyword evidence="8" id="KW-0472">Membrane</keyword>
<dbReference type="InterPro" id="IPR025287">
    <property type="entry name" value="WAK_GUB"/>
</dbReference>
<accession>A0A059BRJ3</accession>
<evidence type="ECO:0000313" key="13">
    <source>
        <dbReference type="EMBL" id="KCW68280.1"/>
    </source>
</evidence>
<dbReference type="EMBL" id="KK198758">
    <property type="protein sequence ID" value="KCW68280.1"/>
    <property type="molecule type" value="Genomic_DNA"/>
</dbReference>
<dbReference type="Pfam" id="PF13947">
    <property type="entry name" value="GUB_WAK_bind"/>
    <property type="match status" value="1"/>
</dbReference>